<dbReference type="Proteomes" id="UP000887580">
    <property type="component" value="Unplaced"/>
</dbReference>
<accession>A0AC35F5X7</accession>
<sequence>MARDLISKMLIVDPNYRITINDAIRHPYVYLWFDRNEVEGTAVSRYDTTVELSEHSVEEWKKLIFDQIKQYERTHDIMNQNLTCPEEPVRLPNDRR</sequence>
<evidence type="ECO:0000313" key="2">
    <source>
        <dbReference type="WBParaSite" id="PS1159_v2.g14187.t1"/>
    </source>
</evidence>
<reference evidence="2" key="1">
    <citation type="submission" date="2025-08" db="UniProtKB">
        <authorList>
            <consortium name="WormBaseParasite"/>
        </authorList>
    </citation>
    <scope>IDENTIFICATION</scope>
</reference>
<protein>
    <submittedName>
        <fullName evidence="2">Protein kinase domain-containing protein</fullName>
    </submittedName>
</protein>
<dbReference type="WBParaSite" id="PS1159_v2.g14187.t1">
    <property type="protein sequence ID" value="PS1159_v2.g14187.t1"/>
    <property type="gene ID" value="PS1159_v2.g14187"/>
</dbReference>
<organism evidence="1 2">
    <name type="scientific">Panagrolaimus sp. PS1159</name>
    <dbReference type="NCBI Taxonomy" id="55785"/>
    <lineage>
        <taxon>Eukaryota</taxon>
        <taxon>Metazoa</taxon>
        <taxon>Ecdysozoa</taxon>
        <taxon>Nematoda</taxon>
        <taxon>Chromadorea</taxon>
        <taxon>Rhabditida</taxon>
        <taxon>Tylenchina</taxon>
        <taxon>Panagrolaimomorpha</taxon>
        <taxon>Panagrolaimoidea</taxon>
        <taxon>Panagrolaimidae</taxon>
        <taxon>Panagrolaimus</taxon>
    </lineage>
</organism>
<proteinExistence type="predicted"/>
<name>A0AC35F5X7_9BILA</name>
<evidence type="ECO:0000313" key="1">
    <source>
        <dbReference type="Proteomes" id="UP000887580"/>
    </source>
</evidence>